<dbReference type="GO" id="GO:0045595">
    <property type="term" value="P:regulation of cell differentiation"/>
    <property type="evidence" value="ECO:0007669"/>
    <property type="project" value="UniProtKB-ARBA"/>
</dbReference>
<dbReference type="SMART" id="SM00355">
    <property type="entry name" value="ZnF_C2H2"/>
    <property type="match status" value="8"/>
</dbReference>
<dbReference type="STRING" id="61819.ENSACIP00000024610"/>
<dbReference type="PANTHER" id="PTHR23226:SF240">
    <property type="entry name" value="GASTRULA ZINC FINGER PROTEIN XLCGF26.1-LIKE-RELATED"/>
    <property type="match status" value="1"/>
</dbReference>
<accession>A0A3Q0SX72</accession>
<feature type="compositionally biased region" description="Basic and acidic residues" evidence="11">
    <location>
        <begin position="493"/>
        <end position="507"/>
    </location>
</feature>
<feature type="compositionally biased region" description="Polar residues" evidence="11">
    <location>
        <begin position="69"/>
        <end position="78"/>
    </location>
</feature>
<dbReference type="Pfam" id="PF13912">
    <property type="entry name" value="zf-C2H2_6"/>
    <property type="match status" value="1"/>
</dbReference>
<dbReference type="GO" id="GO:0005634">
    <property type="term" value="C:nucleus"/>
    <property type="evidence" value="ECO:0007669"/>
    <property type="project" value="UniProtKB-SubCell"/>
</dbReference>
<feature type="compositionally biased region" description="Basic and acidic residues" evidence="11">
    <location>
        <begin position="48"/>
        <end position="68"/>
    </location>
</feature>
<keyword evidence="3" id="KW-0677">Repeat</keyword>
<evidence type="ECO:0000256" key="1">
    <source>
        <dbReference type="ARBA" id="ARBA00004123"/>
    </source>
</evidence>
<feature type="region of interest" description="Disordered" evidence="11">
    <location>
        <begin position="414"/>
        <end position="561"/>
    </location>
</feature>
<evidence type="ECO:0000313" key="14">
    <source>
        <dbReference type="Proteomes" id="UP000261340"/>
    </source>
</evidence>
<dbReference type="PANTHER" id="PTHR23226">
    <property type="entry name" value="ZINC FINGER AND SCAN DOMAIN-CONTAINING"/>
    <property type="match status" value="1"/>
</dbReference>
<evidence type="ECO:0000256" key="3">
    <source>
        <dbReference type="ARBA" id="ARBA00022737"/>
    </source>
</evidence>
<dbReference type="FunFam" id="3.30.160.60:FF:000912">
    <property type="entry name" value="Zinc finger protein 660"/>
    <property type="match status" value="5"/>
</dbReference>
<keyword evidence="5" id="KW-0862">Zinc</keyword>
<feature type="domain" description="C2H2-type" evidence="12">
    <location>
        <begin position="306"/>
        <end position="333"/>
    </location>
</feature>
<dbReference type="FunFam" id="3.30.160.60:FF:000303">
    <property type="entry name" value="Zinc finger protein 41"/>
    <property type="match status" value="1"/>
</dbReference>
<sequence>TPYPYRDRGLLLSGKDERLFHNPELPNVKGEQEEFCTSPKGEQLVWKPETDTFPVHEEGDHSEPEQNRDQLLSHNSPEPDQEEGAEDNSLRNKSEQIITNLRGQTYEKPHLCSACGKGFGRMTDLKRHMRIHTGEKPHSCSTCGKRFGHMDNLKRHMRIHTGEKPHSCSTCGRRFTRMESLNSHMRIHTGEKPYSCNICWKRFNHITSLKTHMRIHTGEKPFCCSTCGKGLSCVAYLKRHMRVHTGEKPHSCSTCGKKFSRKTHMKIHMRSHTGEKPYSCSTCGKRLSCLTYLRTHMRIHTGEKPYSCSTCGKTFSQMTHLKTHMRIHTGEKIHSGEKPHCCICCRLRYLSAGILLRHHWPLFFCVCVCVRVRTRAYPYSYSCTCMWQMQRGELNSSHKIFFFFYKKVTENKSTSVKSRPLNKDKESSRNQTKQCGESRNPSVCNLHQRPRSIGNPVSSQKHAGRSTAVPGALGKNNRGREHNPVPPRQHRHPEKEPKVPHKPRDSEQTQSPRGTQASSTGAPRHSPSGIEQHCPQDAHRVPLTHRPHHHRGGAPGGHQQS</sequence>
<evidence type="ECO:0000256" key="7">
    <source>
        <dbReference type="ARBA" id="ARBA00023125"/>
    </source>
</evidence>
<keyword evidence="6" id="KW-0805">Transcription regulation</keyword>
<dbReference type="GeneTree" id="ENSGT01150000286952"/>
<dbReference type="Proteomes" id="UP000261340">
    <property type="component" value="Unplaced"/>
</dbReference>
<keyword evidence="8" id="KW-0804">Transcription</keyword>
<evidence type="ECO:0000256" key="5">
    <source>
        <dbReference type="ARBA" id="ARBA00022833"/>
    </source>
</evidence>
<proteinExistence type="predicted"/>
<dbReference type="InterPro" id="IPR036236">
    <property type="entry name" value="Znf_C2H2_sf"/>
</dbReference>
<reference evidence="13" key="2">
    <citation type="submission" date="2025-09" db="UniProtKB">
        <authorList>
            <consortium name="Ensembl"/>
        </authorList>
    </citation>
    <scope>IDENTIFICATION</scope>
</reference>
<feature type="domain" description="C2H2-type" evidence="12">
    <location>
        <begin position="222"/>
        <end position="249"/>
    </location>
</feature>
<keyword evidence="9" id="KW-0539">Nucleus</keyword>
<dbReference type="GO" id="GO:0008270">
    <property type="term" value="F:zinc ion binding"/>
    <property type="evidence" value="ECO:0007669"/>
    <property type="project" value="UniProtKB-KW"/>
</dbReference>
<name>A0A3Q0SX72_AMPCI</name>
<keyword evidence="4 10" id="KW-0863">Zinc-finger</keyword>
<evidence type="ECO:0000256" key="9">
    <source>
        <dbReference type="ARBA" id="ARBA00023242"/>
    </source>
</evidence>
<dbReference type="GO" id="GO:0000978">
    <property type="term" value="F:RNA polymerase II cis-regulatory region sequence-specific DNA binding"/>
    <property type="evidence" value="ECO:0007669"/>
    <property type="project" value="TreeGrafter"/>
</dbReference>
<feature type="compositionally biased region" description="Polar residues" evidence="11">
    <location>
        <begin position="508"/>
        <end position="521"/>
    </location>
</feature>
<dbReference type="Ensembl" id="ENSACIT00000025256.1">
    <property type="protein sequence ID" value="ENSACIP00000024610.1"/>
    <property type="gene ID" value="ENSACIG00000019102.1"/>
</dbReference>
<dbReference type="FunFam" id="3.30.160.60:FF:000624">
    <property type="entry name" value="zinc finger protein 697"/>
    <property type="match status" value="1"/>
</dbReference>
<dbReference type="Pfam" id="PF00096">
    <property type="entry name" value="zf-C2H2"/>
    <property type="match status" value="6"/>
</dbReference>
<feature type="domain" description="C2H2-type" evidence="12">
    <location>
        <begin position="166"/>
        <end position="193"/>
    </location>
</feature>
<feature type="compositionally biased region" description="Polar residues" evidence="11">
    <location>
        <begin position="429"/>
        <end position="445"/>
    </location>
</feature>
<dbReference type="PROSITE" id="PS00028">
    <property type="entry name" value="ZINC_FINGER_C2H2_1"/>
    <property type="match status" value="8"/>
</dbReference>
<feature type="domain" description="C2H2-type" evidence="12">
    <location>
        <begin position="278"/>
        <end position="305"/>
    </location>
</feature>
<keyword evidence="2" id="KW-0479">Metal-binding</keyword>
<dbReference type="Gene3D" id="3.30.160.60">
    <property type="entry name" value="Classic Zinc Finger"/>
    <property type="match status" value="8"/>
</dbReference>
<feature type="domain" description="C2H2-type" evidence="12">
    <location>
        <begin position="194"/>
        <end position="221"/>
    </location>
</feature>
<dbReference type="FunFam" id="3.30.160.60:FF:000325">
    <property type="entry name" value="ZFP90 zinc finger protein"/>
    <property type="match status" value="1"/>
</dbReference>
<protein>
    <recommendedName>
        <fullName evidence="12">C2H2-type domain-containing protein</fullName>
    </recommendedName>
</protein>
<keyword evidence="7" id="KW-0238">DNA-binding</keyword>
<dbReference type="SUPFAM" id="SSF57667">
    <property type="entry name" value="beta-beta-alpha zinc fingers"/>
    <property type="match status" value="4"/>
</dbReference>
<evidence type="ECO:0000259" key="12">
    <source>
        <dbReference type="PROSITE" id="PS50157"/>
    </source>
</evidence>
<feature type="domain" description="C2H2-type" evidence="12">
    <location>
        <begin position="138"/>
        <end position="165"/>
    </location>
</feature>
<evidence type="ECO:0000256" key="4">
    <source>
        <dbReference type="ARBA" id="ARBA00022771"/>
    </source>
</evidence>
<feature type="compositionally biased region" description="Basic residues" evidence="11">
    <location>
        <begin position="542"/>
        <end position="552"/>
    </location>
</feature>
<dbReference type="PROSITE" id="PS50157">
    <property type="entry name" value="ZINC_FINGER_C2H2_2"/>
    <property type="match status" value="8"/>
</dbReference>
<evidence type="ECO:0000256" key="11">
    <source>
        <dbReference type="SAM" id="MobiDB-lite"/>
    </source>
</evidence>
<evidence type="ECO:0000256" key="2">
    <source>
        <dbReference type="ARBA" id="ARBA00022723"/>
    </source>
</evidence>
<evidence type="ECO:0000256" key="6">
    <source>
        <dbReference type="ARBA" id="ARBA00023015"/>
    </source>
</evidence>
<feature type="domain" description="C2H2-type" evidence="12">
    <location>
        <begin position="250"/>
        <end position="277"/>
    </location>
</feature>
<dbReference type="InterPro" id="IPR013087">
    <property type="entry name" value="Znf_C2H2_type"/>
</dbReference>
<dbReference type="AlphaFoldDB" id="A0A3Q0SX72"/>
<evidence type="ECO:0000313" key="13">
    <source>
        <dbReference type="Ensembl" id="ENSACIP00000024610.1"/>
    </source>
</evidence>
<evidence type="ECO:0000256" key="10">
    <source>
        <dbReference type="PROSITE-ProRule" id="PRU00042"/>
    </source>
</evidence>
<reference evidence="13" key="1">
    <citation type="submission" date="2025-08" db="UniProtKB">
        <authorList>
            <consortium name="Ensembl"/>
        </authorList>
    </citation>
    <scope>IDENTIFICATION</scope>
</reference>
<dbReference type="GO" id="GO:0000981">
    <property type="term" value="F:DNA-binding transcription factor activity, RNA polymerase II-specific"/>
    <property type="evidence" value="ECO:0007669"/>
    <property type="project" value="TreeGrafter"/>
</dbReference>
<feature type="domain" description="C2H2-type" evidence="12">
    <location>
        <begin position="110"/>
        <end position="137"/>
    </location>
</feature>
<dbReference type="GO" id="GO:0000122">
    <property type="term" value="P:negative regulation of transcription by RNA polymerase II"/>
    <property type="evidence" value="ECO:0007669"/>
    <property type="project" value="UniProtKB-ARBA"/>
</dbReference>
<feature type="region of interest" description="Disordered" evidence="11">
    <location>
        <begin position="17"/>
        <end position="93"/>
    </location>
</feature>
<comment type="subcellular location">
    <subcellularLocation>
        <location evidence="1">Nucleus</location>
    </subcellularLocation>
</comment>
<organism evidence="13 14">
    <name type="scientific">Amphilophus citrinellus</name>
    <name type="common">Midas cichlid</name>
    <name type="synonym">Cichlasoma citrinellum</name>
    <dbReference type="NCBI Taxonomy" id="61819"/>
    <lineage>
        <taxon>Eukaryota</taxon>
        <taxon>Metazoa</taxon>
        <taxon>Chordata</taxon>
        <taxon>Craniata</taxon>
        <taxon>Vertebrata</taxon>
        <taxon>Euteleostomi</taxon>
        <taxon>Actinopterygii</taxon>
        <taxon>Neopterygii</taxon>
        <taxon>Teleostei</taxon>
        <taxon>Neoteleostei</taxon>
        <taxon>Acanthomorphata</taxon>
        <taxon>Ovalentaria</taxon>
        <taxon>Cichlomorphae</taxon>
        <taxon>Cichliformes</taxon>
        <taxon>Cichlidae</taxon>
        <taxon>New World cichlids</taxon>
        <taxon>Cichlasomatinae</taxon>
        <taxon>Heroini</taxon>
        <taxon>Amphilophus</taxon>
    </lineage>
</organism>
<evidence type="ECO:0000256" key="8">
    <source>
        <dbReference type="ARBA" id="ARBA00023163"/>
    </source>
</evidence>
<keyword evidence="14" id="KW-1185">Reference proteome</keyword>